<comment type="caution">
    <text evidence="7">The sequence shown here is derived from an EMBL/GenBank/DDBJ whole genome shotgun (WGS) entry which is preliminary data.</text>
</comment>
<keyword evidence="2 7" id="KW-0396">Initiation factor</keyword>
<keyword evidence="3" id="KW-0547">Nucleotide-binding</keyword>
<evidence type="ECO:0000256" key="5">
    <source>
        <dbReference type="ARBA" id="ARBA00023134"/>
    </source>
</evidence>
<comment type="similarity">
    <text evidence="1">Belongs to the TRAFAC class translation factor GTPase superfamily. Classic translation factor GTPase family. IF-2 subfamily.</text>
</comment>
<evidence type="ECO:0000256" key="2">
    <source>
        <dbReference type="ARBA" id="ARBA00022540"/>
    </source>
</evidence>
<dbReference type="Proteomes" id="UP000230384">
    <property type="component" value="Unassembled WGS sequence"/>
</dbReference>
<dbReference type="GO" id="GO:0003924">
    <property type="term" value="F:GTPase activity"/>
    <property type="evidence" value="ECO:0007669"/>
    <property type="project" value="InterPro"/>
</dbReference>
<evidence type="ECO:0000313" key="8">
    <source>
        <dbReference type="Proteomes" id="UP000230384"/>
    </source>
</evidence>
<dbReference type="SUPFAM" id="SSF50447">
    <property type="entry name" value="Translation proteins"/>
    <property type="match status" value="2"/>
</dbReference>
<keyword evidence="5" id="KW-0342">GTP-binding</keyword>
<dbReference type="PANTHER" id="PTHR43381:SF4">
    <property type="entry name" value="EUKARYOTIC TRANSLATION INITIATION FACTOR 5B"/>
    <property type="match status" value="1"/>
</dbReference>
<dbReference type="InterPro" id="IPR015760">
    <property type="entry name" value="TIF_IF2"/>
</dbReference>
<dbReference type="Pfam" id="PF22042">
    <property type="entry name" value="EF-G_D2"/>
    <property type="match status" value="1"/>
</dbReference>
<dbReference type="InterPro" id="IPR023115">
    <property type="entry name" value="TIF_IF2_dom3"/>
</dbReference>
<protein>
    <submittedName>
        <fullName evidence="7">Translation initiation factor IF-2</fullName>
    </submittedName>
</protein>
<dbReference type="Pfam" id="PF00009">
    <property type="entry name" value="GTP_EFTU"/>
    <property type="match status" value="1"/>
</dbReference>
<feature type="domain" description="Tr-type G" evidence="6">
    <location>
        <begin position="5"/>
        <end position="173"/>
    </location>
</feature>
<dbReference type="InterPro" id="IPR053905">
    <property type="entry name" value="EF-G-like_DII"/>
</dbReference>
<dbReference type="Pfam" id="PF11987">
    <property type="entry name" value="IF-2"/>
    <property type="match status" value="1"/>
</dbReference>
<dbReference type="Gene3D" id="2.40.30.10">
    <property type="entry name" value="Translation factors"/>
    <property type="match status" value="2"/>
</dbReference>
<accession>A0A2M8GFW3</accession>
<name>A0A2M8GFW3_9BACT</name>
<evidence type="ECO:0000256" key="4">
    <source>
        <dbReference type="ARBA" id="ARBA00022917"/>
    </source>
</evidence>
<dbReference type="InterPro" id="IPR027417">
    <property type="entry name" value="P-loop_NTPase"/>
</dbReference>
<dbReference type="GO" id="GO:0003743">
    <property type="term" value="F:translation initiation factor activity"/>
    <property type="evidence" value="ECO:0007669"/>
    <property type="project" value="UniProtKB-KW"/>
</dbReference>
<dbReference type="InterPro" id="IPR005225">
    <property type="entry name" value="Small_GTP-bd"/>
</dbReference>
<dbReference type="Gene3D" id="3.40.50.10050">
    <property type="entry name" value="Translation initiation factor IF- 2, domain 3"/>
    <property type="match status" value="1"/>
</dbReference>
<dbReference type="CDD" id="cd01887">
    <property type="entry name" value="IF2_eIF5B"/>
    <property type="match status" value="1"/>
</dbReference>
<keyword evidence="4" id="KW-0648">Protein biosynthesis</keyword>
<dbReference type="NCBIfam" id="TIGR00231">
    <property type="entry name" value="small_GTP"/>
    <property type="match status" value="1"/>
</dbReference>
<dbReference type="PROSITE" id="PS51722">
    <property type="entry name" value="G_TR_2"/>
    <property type="match status" value="1"/>
</dbReference>
<dbReference type="GO" id="GO:0005737">
    <property type="term" value="C:cytoplasm"/>
    <property type="evidence" value="ECO:0007669"/>
    <property type="project" value="TreeGrafter"/>
</dbReference>
<dbReference type="InterPro" id="IPR000795">
    <property type="entry name" value="T_Tr_GTP-bd_dom"/>
</dbReference>
<sequence>MALQKKPPVVTIMGHVDHGKTSLLDYIRKTKVAAGEAGEITQAIGAYQVELDGQKITFIDTPGHEAFIKMRQRGAQISDIVVLVVAANDGVMPQTKESLKIIKQAKVPFIVAINKIDLPEVSVDKVKAQLAENEVFVEGYGGDTVAVPVSAKTGQGVDQLLEMIILSSEMESLQADPQAELRAVVIESKFDKLCGSTATLIIQNGQLKKGTPLWVNGVCSKARMLKDYRGQLVQKALPGDPVLVLGFGGLPSVGTEVGSCQAVPEKKQEIKNIGIAEGQKPTLKIILKADAFGSLEAISECLPRSVEVMEKSVGEVKESDVLLARTLKADIYGFNLTVSSSVAKLSEAEKVKVRTFNIIYELLQSIEKRVLKLLSPDIDRKILGIAAILQVFEMKGQKIAGCRVTEGKINKTFPACIKREEKILSDVKIISLKEQKQDINEAAEGTEFGAVFNQKVDFLPGDVLISYSLEEN</sequence>
<dbReference type="EMBL" id="PFQN01000049">
    <property type="protein sequence ID" value="PJC76206.1"/>
    <property type="molecule type" value="Genomic_DNA"/>
</dbReference>
<evidence type="ECO:0000256" key="3">
    <source>
        <dbReference type="ARBA" id="ARBA00022741"/>
    </source>
</evidence>
<gene>
    <name evidence="7" type="ORF">CO010_03270</name>
</gene>
<evidence type="ECO:0000259" key="6">
    <source>
        <dbReference type="PROSITE" id="PS51722"/>
    </source>
</evidence>
<organism evidence="7 8">
    <name type="scientific">Candidatus Shapirobacteria bacterium CG_4_8_14_3_um_filter_39_11</name>
    <dbReference type="NCBI Taxonomy" id="1974875"/>
    <lineage>
        <taxon>Bacteria</taxon>
        <taxon>Candidatus Shapironibacteriota</taxon>
    </lineage>
</organism>
<dbReference type="InterPro" id="IPR009000">
    <property type="entry name" value="Transl_B-barrel_sf"/>
</dbReference>
<dbReference type="SUPFAM" id="SSF52540">
    <property type="entry name" value="P-loop containing nucleoside triphosphate hydrolases"/>
    <property type="match status" value="1"/>
</dbReference>
<dbReference type="Gene3D" id="3.40.50.300">
    <property type="entry name" value="P-loop containing nucleotide triphosphate hydrolases"/>
    <property type="match status" value="1"/>
</dbReference>
<dbReference type="SUPFAM" id="SSF52156">
    <property type="entry name" value="Initiation factor IF2/eIF5b, domain 3"/>
    <property type="match status" value="1"/>
</dbReference>
<dbReference type="InterPro" id="IPR036925">
    <property type="entry name" value="TIF_IF2_dom3_sf"/>
</dbReference>
<evidence type="ECO:0000313" key="7">
    <source>
        <dbReference type="EMBL" id="PJC76206.1"/>
    </source>
</evidence>
<evidence type="ECO:0000256" key="1">
    <source>
        <dbReference type="ARBA" id="ARBA00007733"/>
    </source>
</evidence>
<dbReference type="FunFam" id="3.40.50.300:FF:000019">
    <property type="entry name" value="Translation initiation factor IF-2"/>
    <property type="match status" value="1"/>
</dbReference>
<dbReference type="PANTHER" id="PTHR43381">
    <property type="entry name" value="TRANSLATION INITIATION FACTOR IF-2-RELATED"/>
    <property type="match status" value="1"/>
</dbReference>
<dbReference type="GO" id="GO:0005525">
    <property type="term" value="F:GTP binding"/>
    <property type="evidence" value="ECO:0007669"/>
    <property type="project" value="UniProtKB-KW"/>
</dbReference>
<dbReference type="FunFam" id="3.40.50.10050:FF:000001">
    <property type="entry name" value="Translation initiation factor IF-2"/>
    <property type="match status" value="1"/>
</dbReference>
<reference evidence="8" key="1">
    <citation type="submission" date="2017-09" db="EMBL/GenBank/DDBJ databases">
        <title>Depth-based differentiation of microbial function through sediment-hosted aquifers and enrichment of novel symbionts in the deep terrestrial subsurface.</title>
        <authorList>
            <person name="Probst A.J."/>
            <person name="Ladd B."/>
            <person name="Jarett J.K."/>
            <person name="Geller-Mcgrath D.E."/>
            <person name="Sieber C.M.K."/>
            <person name="Emerson J.B."/>
            <person name="Anantharaman K."/>
            <person name="Thomas B.C."/>
            <person name="Malmstrom R."/>
            <person name="Stieglmeier M."/>
            <person name="Klingl A."/>
            <person name="Woyke T."/>
            <person name="Ryan C.M."/>
            <person name="Banfield J.F."/>
        </authorList>
    </citation>
    <scope>NUCLEOTIDE SEQUENCE [LARGE SCALE GENOMIC DNA]</scope>
</reference>
<dbReference type="AlphaFoldDB" id="A0A2M8GFW3"/>
<proteinExistence type="inferred from homology"/>